<keyword evidence="1" id="KW-0812">Transmembrane</keyword>
<feature type="chain" id="PRO_5040357229" evidence="2">
    <location>
        <begin position="19"/>
        <end position="140"/>
    </location>
</feature>
<name>A0A9P4MBD0_9PEZI</name>
<keyword evidence="1" id="KW-1133">Transmembrane helix</keyword>
<dbReference type="EMBL" id="ML978121">
    <property type="protein sequence ID" value="KAF2104998.1"/>
    <property type="molecule type" value="Genomic_DNA"/>
</dbReference>
<protein>
    <submittedName>
        <fullName evidence="3">Uncharacterized protein</fullName>
    </submittedName>
</protein>
<keyword evidence="4" id="KW-1185">Reference proteome</keyword>
<dbReference type="AlphaFoldDB" id="A0A9P4MBD0"/>
<keyword evidence="2" id="KW-0732">Signal</keyword>
<evidence type="ECO:0000313" key="4">
    <source>
        <dbReference type="Proteomes" id="UP000799772"/>
    </source>
</evidence>
<gene>
    <name evidence="3" type="ORF">NA57DRAFT_51784</name>
</gene>
<sequence length="140" mass="14645">MRFSIIVTLLYLSGAAMAAPLDRNATASTGTIAQTSNTDSTTKLETTPVAINKFDLVNSGPDQKFDFNATSGATIIRSDRRLSPALVAAGVSMTVGFIGAPVSSLASIAGIIVIVVVGIRVIQLRAVLLRVAEREDCHTL</sequence>
<dbReference type="Proteomes" id="UP000799772">
    <property type="component" value="Unassembled WGS sequence"/>
</dbReference>
<organism evidence="3 4">
    <name type="scientific">Rhizodiscina lignyota</name>
    <dbReference type="NCBI Taxonomy" id="1504668"/>
    <lineage>
        <taxon>Eukaryota</taxon>
        <taxon>Fungi</taxon>
        <taxon>Dikarya</taxon>
        <taxon>Ascomycota</taxon>
        <taxon>Pezizomycotina</taxon>
        <taxon>Dothideomycetes</taxon>
        <taxon>Pleosporomycetidae</taxon>
        <taxon>Aulographales</taxon>
        <taxon>Rhizodiscinaceae</taxon>
        <taxon>Rhizodiscina</taxon>
    </lineage>
</organism>
<evidence type="ECO:0000256" key="2">
    <source>
        <dbReference type="SAM" id="SignalP"/>
    </source>
</evidence>
<evidence type="ECO:0000256" key="1">
    <source>
        <dbReference type="SAM" id="Phobius"/>
    </source>
</evidence>
<keyword evidence="1" id="KW-0472">Membrane</keyword>
<comment type="caution">
    <text evidence="3">The sequence shown here is derived from an EMBL/GenBank/DDBJ whole genome shotgun (WGS) entry which is preliminary data.</text>
</comment>
<proteinExistence type="predicted"/>
<reference evidence="3" key="1">
    <citation type="journal article" date="2020" name="Stud. Mycol.">
        <title>101 Dothideomycetes genomes: a test case for predicting lifestyles and emergence of pathogens.</title>
        <authorList>
            <person name="Haridas S."/>
            <person name="Albert R."/>
            <person name="Binder M."/>
            <person name="Bloem J."/>
            <person name="Labutti K."/>
            <person name="Salamov A."/>
            <person name="Andreopoulos B."/>
            <person name="Baker S."/>
            <person name="Barry K."/>
            <person name="Bills G."/>
            <person name="Bluhm B."/>
            <person name="Cannon C."/>
            <person name="Castanera R."/>
            <person name="Culley D."/>
            <person name="Daum C."/>
            <person name="Ezra D."/>
            <person name="Gonzalez J."/>
            <person name="Henrissat B."/>
            <person name="Kuo A."/>
            <person name="Liang C."/>
            <person name="Lipzen A."/>
            <person name="Lutzoni F."/>
            <person name="Magnuson J."/>
            <person name="Mondo S."/>
            <person name="Nolan M."/>
            <person name="Ohm R."/>
            <person name="Pangilinan J."/>
            <person name="Park H.-J."/>
            <person name="Ramirez L."/>
            <person name="Alfaro M."/>
            <person name="Sun H."/>
            <person name="Tritt A."/>
            <person name="Yoshinaga Y."/>
            <person name="Zwiers L.-H."/>
            <person name="Turgeon B."/>
            <person name="Goodwin S."/>
            <person name="Spatafora J."/>
            <person name="Crous P."/>
            <person name="Grigoriev I."/>
        </authorList>
    </citation>
    <scope>NUCLEOTIDE SEQUENCE</scope>
    <source>
        <strain evidence="3">CBS 133067</strain>
    </source>
</reference>
<dbReference type="OrthoDB" id="1921208at2759"/>
<feature type="transmembrane region" description="Helical" evidence="1">
    <location>
        <begin position="102"/>
        <end position="122"/>
    </location>
</feature>
<accession>A0A9P4MBD0</accession>
<feature type="signal peptide" evidence="2">
    <location>
        <begin position="1"/>
        <end position="18"/>
    </location>
</feature>
<evidence type="ECO:0000313" key="3">
    <source>
        <dbReference type="EMBL" id="KAF2104998.1"/>
    </source>
</evidence>